<evidence type="ECO:0000256" key="1">
    <source>
        <dbReference type="ARBA" id="ARBA00010688"/>
    </source>
</evidence>
<gene>
    <name evidence="14" type="ORF">SAMN05660964_00733</name>
</gene>
<name>A0A1H3XNC7_9GAMM</name>
<proteinExistence type="inferred from homology"/>
<keyword evidence="9" id="KW-0460">Magnesium</keyword>
<dbReference type="InterPro" id="IPR029056">
    <property type="entry name" value="Ribokinase-like"/>
</dbReference>
<dbReference type="PROSITE" id="PS00584">
    <property type="entry name" value="PFKB_KINASES_2"/>
    <property type="match status" value="1"/>
</dbReference>
<evidence type="ECO:0000256" key="12">
    <source>
        <dbReference type="RuleBase" id="RU003704"/>
    </source>
</evidence>
<dbReference type="GO" id="GO:0004747">
    <property type="term" value="F:ribokinase activity"/>
    <property type="evidence" value="ECO:0007669"/>
    <property type="project" value="UniProtKB-EC"/>
</dbReference>
<dbReference type="GO" id="GO:0005524">
    <property type="term" value="F:ATP binding"/>
    <property type="evidence" value="ECO:0007669"/>
    <property type="project" value="UniProtKB-KW"/>
</dbReference>
<dbReference type="STRING" id="525918.SAMN05660964_00733"/>
<dbReference type="PANTHER" id="PTHR10584:SF166">
    <property type="entry name" value="RIBOKINASE"/>
    <property type="match status" value="1"/>
</dbReference>
<dbReference type="CDD" id="cd01174">
    <property type="entry name" value="ribokinase"/>
    <property type="match status" value="1"/>
</dbReference>
<evidence type="ECO:0000256" key="9">
    <source>
        <dbReference type="ARBA" id="ARBA00022842"/>
    </source>
</evidence>
<organism evidence="14 15">
    <name type="scientific">Thiothrix caldifontis</name>
    <dbReference type="NCBI Taxonomy" id="525918"/>
    <lineage>
        <taxon>Bacteria</taxon>
        <taxon>Pseudomonadati</taxon>
        <taxon>Pseudomonadota</taxon>
        <taxon>Gammaproteobacteria</taxon>
        <taxon>Thiotrichales</taxon>
        <taxon>Thiotrichaceae</taxon>
        <taxon>Thiothrix</taxon>
    </lineage>
</organism>
<dbReference type="Proteomes" id="UP000199397">
    <property type="component" value="Unassembled WGS sequence"/>
</dbReference>
<dbReference type="OrthoDB" id="9775849at2"/>
<comment type="similarity">
    <text evidence="1 12">Belongs to the carbohydrate kinase PfkB family.</text>
</comment>
<keyword evidence="7 12" id="KW-0418">Kinase</keyword>
<dbReference type="InterPro" id="IPR002173">
    <property type="entry name" value="Carboh/pur_kinase_PfkB_CS"/>
</dbReference>
<evidence type="ECO:0000313" key="14">
    <source>
        <dbReference type="EMBL" id="SEA00114.1"/>
    </source>
</evidence>
<evidence type="ECO:0000256" key="5">
    <source>
        <dbReference type="ARBA" id="ARBA00022723"/>
    </source>
</evidence>
<dbReference type="InterPro" id="IPR011877">
    <property type="entry name" value="Ribokinase"/>
</dbReference>
<dbReference type="GO" id="GO:0046872">
    <property type="term" value="F:metal ion binding"/>
    <property type="evidence" value="ECO:0007669"/>
    <property type="project" value="UniProtKB-KW"/>
</dbReference>
<dbReference type="Gene3D" id="3.40.1190.20">
    <property type="match status" value="1"/>
</dbReference>
<protein>
    <recommendedName>
        <fullName evidence="3">Ribokinase</fullName>
        <ecNumber evidence="2">2.7.1.15</ecNumber>
    </recommendedName>
</protein>
<dbReference type="Pfam" id="PF00294">
    <property type="entry name" value="PfkB"/>
    <property type="match status" value="1"/>
</dbReference>
<dbReference type="RefSeq" id="WP_093065504.1">
    <property type="nucleotide sequence ID" value="NZ_FNQP01000003.1"/>
</dbReference>
<keyword evidence="15" id="KW-1185">Reference proteome</keyword>
<keyword evidence="6" id="KW-0547">Nucleotide-binding</keyword>
<dbReference type="AlphaFoldDB" id="A0A1H3XNC7"/>
<keyword evidence="11" id="KW-0119">Carbohydrate metabolism</keyword>
<evidence type="ECO:0000256" key="10">
    <source>
        <dbReference type="ARBA" id="ARBA00022958"/>
    </source>
</evidence>
<sequence length="314" mass="32968">MGVFVLGSYVNANSMTVKQLPKAGQSIQAENLWTEHGGKGLNLAIGIHRLGLPTHTLLAVGHDAAGNSLLDLLQAEGMDTQGIIRSAAPSGFGVGLIAADGNNIIAVYPGANAQLDTNHVQAASRILHACQLVCAQFEIPDAPIREAFLQARQHGIRTLLNPSPWRIPDPTVLALTDILVLNETEVAACFGIADAPALSIAQWLRLLPTLAWQGELLVVTLAERGCIALQRGQTASHELAWTITAIDPTGAGDAFTSGLIYALLHHYPLETALRFANACGAMVAAQPGVLPALPRFTAVQTFMAGQACADSSSV</sequence>
<evidence type="ECO:0000256" key="11">
    <source>
        <dbReference type="ARBA" id="ARBA00023277"/>
    </source>
</evidence>
<dbReference type="GO" id="GO:0006014">
    <property type="term" value="P:D-ribose metabolic process"/>
    <property type="evidence" value="ECO:0007669"/>
    <property type="project" value="InterPro"/>
</dbReference>
<dbReference type="PANTHER" id="PTHR10584">
    <property type="entry name" value="SUGAR KINASE"/>
    <property type="match status" value="1"/>
</dbReference>
<dbReference type="EC" id="2.7.1.15" evidence="2"/>
<evidence type="ECO:0000256" key="7">
    <source>
        <dbReference type="ARBA" id="ARBA00022777"/>
    </source>
</evidence>
<accession>A0A1H3XNC7</accession>
<dbReference type="EMBL" id="FNQP01000003">
    <property type="protein sequence ID" value="SEA00114.1"/>
    <property type="molecule type" value="Genomic_DNA"/>
</dbReference>
<dbReference type="InterPro" id="IPR011611">
    <property type="entry name" value="PfkB_dom"/>
</dbReference>
<dbReference type="PRINTS" id="PR00990">
    <property type="entry name" value="RIBOKINASE"/>
</dbReference>
<keyword evidence="10" id="KW-0630">Potassium</keyword>
<dbReference type="SUPFAM" id="SSF53613">
    <property type="entry name" value="Ribokinase-like"/>
    <property type="match status" value="1"/>
</dbReference>
<evidence type="ECO:0000256" key="6">
    <source>
        <dbReference type="ARBA" id="ARBA00022741"/>
    </source>
</evidence>
<evidence type="ECO:0000256" key="2">
    <source>
        <dbReference type="ARBA" id="ARBA00012035"/>
    </source>
</evidence>
<reference evidence="14 15" key="1">
    <citation type="submission" date="2016-10" db="EMBL/GenBank/DDBJ databases">
        <authorList>
            <person name="de Groot N.N."/>
        </authorList>
    </citation>
    <scope>NUCLEOTIDE SEQUENCE [LARGE SCALE GENOMIC DNA]</scope>
    <source>
        <strain evidence="14 15">DSM 21228</strain>
    </source>
</reference>
<evidence type="ECO:0000259" key="13">
    <source>
        <dbReference type="Pfam" id="PF00294"/>
    </source>
</evidence>
<keyword evidence="8" id="KW-0067">ATP-binding</keyword>
<evidence type="ECO:0000313" key="15">
    <source>
        <dbReference type="Proteomes" id="UP000199397"/>
    </source>
</evidence>
<keyword evidence="5" id="KW-0479">Metal-binding</keyword>
<evidence type="ECO:0000256" key="8">
    <source>
        <dbReference type="ARBA" id="ARBA00022840"/>
    </source>
</evidence>
<dbReference type="InterPro" id="IPR002139">
    <property type="entry name" value="Ribo/fructo_kinase"/>
</dbReference>
<evidence type="ECO:0000256" key="4">
    <source>
        <dbReference type="ARBA" id="ARBA00022679"/>
    </source>
</evidence>
<feature type="domain" description="Carbohydrate kinase PfkB" evidence="13">
    <location>
        <begin position="4"/>
        <end position="291"/>
    </location>
</feature>
<evidence type="ECO:0000256" key="3">
    <source>
        <dbReference type="ARBA" id="ARBA00016943"/>
    </source>
</evidence>
<keyword evidence="4 12" id="KW-0808">Transferase</keyword>